<feature type="region of interest" description="Disordered" evidence="1">
    <location>
        <begin position="56"/>
        <end position="132"/>
    </location>
</feature>
<accession>A0A3D8MD75</accession>
<name>A0A3D8MD75_9ALTE</name>
<sequence>MTTVTLNTELPWSSTEKDNQRFNRITTAALVVTLLMAGVVKLYTVPEIPRAEKEKLPPQLARLITKPQPPKIEPKPEPKVEPKKEPEKKVEEKALAKPEIKPKPKPKPVEVAEPKPVQQKQTTEQAREKASQSGLLALSDELMGMREQTSVNRAANSQTIEGAGQSKVTQRKTISSQAVTQTSGGVANAEVSSNIGSRGSLEDRQTTQLSAPTEGAAKLAAKQVEVESEVIGNRDLESIRKILDANKGAVYALYRRALRQAPDLQGKVTFKLTIEPSGQISAISIVSSELNNPDLEAKLRARVSMINFGNEAVTQTELEYAFNFLPY</sequence>
<protein>
    <submittedName>
        <fullName evidence="2">Alcohol dehydrogenase</fullName>
    </submittedName>
</protein>
<evidence type="ECO:0000256" key="1">
    <source>
        <dbReference type="SAM" id="MobiDB-lite"/>
    </source>
</evidence>
<dbReference type="NCBIfam" id="NF033768">
    <property type="entry name" value="myxo_SS_tail"/>
    <property type="match status" value="1"/>
</dbReference>
<feature type="compositionally biased region" description="Polar residues" evidence="1">
    <location>
        <begin position="152"/>
        <end position="197"/>
    </location>
</feature>
<gene>
    <name evidence="2" type="ORF">DXV75_04325</name>
</gene>
<dbReference type="RefSeq" id="WP_115592147.1">
    <property type="nucleotide sequence ID" value="NZ_QRHA01000002.1"/>
</dbReference>
<keyword evidence="3" id="KW-1185">Reference proteome</keyword>
<proteinExistence type="predicted"/>
<organism evidence="2 3">
    <name type="scientific">Alteromonas aestuariivivens</name>
    <dbReference type="NCBI Taxonomy" id="1938339"/>
    <lineage>
        <taxon>Bacteria</taxon>
        <taxon>Pseudomonadati</taxon>
        <taxon>Pseudomonadota</taxon>
        <taxon>Gammaproteobacteria</taxon>
        <taxon>Alteromonadales</taxon>
        <taxon>Alteromonadaceae</taxon>
        <taxon>Alteromonas/Salinimonas group</taxon>
        <taxon>Alteromonas</taxon>
    </lineage>
</organism>
<evidence type="ECO:0000313" key="3">
    <source>
        <dbReference type="Proteomes" id="UP000256561"/>
    </source>
</evidence>
<feature type="compositionally biased region" description="Basic and acidic residues" evidence="1">
    <location>
        <begin position="72"/>
        <end position="113"/>
    </location>
</feature>
<dbReference type="EMBL" id="QRHA01000002">
    <property type="protein sequence ID" value="RDV28189.1"/>
    <property type="molecule type" value="Genomic_DNA"/>
</dbReference>
<comment type="caution">
    <text evidence="2">The sequence shown here is derived from an EMBL/GenBank/DDBJ whole genome shotgun (WGS) entry which is preliminary data.</text>
</comment>
<evidence type="ECO:0000313" key="2">
    <source>
        <dbReference type="EMBL" id="RDV28189.1"/>
    </source>
</evidence>
<dbReference type="InterPro" id="IPR049806">
    <property type="entry name" value="MasK-like_C"/>
</dbReference>
<dbReference type="OrthoDB" id="7057177at2"/>
<feature type="region of interest" description="Disordered" evidence="1">
    <location>
        <begin position="152"/>
        <end position="209"/>
    </location>
</feature>
<dbReference type="AlphaFoldDB" id="A0A3D8MD75"/>
<dbReference type="Proteomes" id="UP000256561">
    <property type="component" value="Unassembled WGS sequence"/>
</dbReference>
<reference evidence="3" key="1">
    <citation type="submission" date="2018-08" db="EMBL/GenBank/DDBJ databases">
        <authorList>
            <person name="Zhang J."/>
            <person name="Du Z.-J."/>
        </authorList>
    </citation>
    <scope>NUCLEOTIDE SEQUENCE [LARGE SCALE GENOMIC DNA]</scope>
    <source>
        <strain evidence="3">KCTC 52655</strain>
    </source>
</reference>